<evidence type="ECO:0000313" key="13">
    <source>
        <dbReference type="Proteomes" id="UP000886520"/>
    </source>
</evidence>
<dbReference type="Gene3D" id="1.10.510.10">
    <property type="entry name" value="Transferase(Phosphotransferase) domain 1"/>
    <property type="match status" value="2"/>
</dbReference>
<dbReference type="PROSITE" id="PS50011">
    <property type="entry name" value="PROTEIN_KINASE_DOM"/>
    <property type="match status" value="1"/>
</dbReference>
<dbReference type="EMBL" id="JABFUD020000002">
    <property type="protein sequence ID" value="KAI5082917.1"/>
    <property type="molecule type" value="Genomic_DNA"/>
</dbReference>
<keyword evidence="4" id="KW-0808">Transferase</keyword>
<dbReference type="FunFam" id="1.10.510.10:FF:000020">
    <property type="entry name" value="serine/threonine-protein kinase D6PK-like"/>
    <property type="match status" value="1"/>
</dbReference>
<evidence type="ECO:0000256" key="1">
    <source>
        <dbReference type="ARBA" id="ARBA00009903"/>
    </source>
</evidence>
<dbReference type="CDD" id="cd05574">
    <property type="entry name" value="STKc_phototropin_like"/>
    <property type="match status" value="1"/>
</dbReference>
<protein>
    <recommendedName>
        <fullName evidence="2">non-specific serine/threonine protein kinase</fullName>
        <ecNumber evidence="2">2.7.11.1</ecNumber>
    </recommendedName>
</protein>
<dbReference type="SMART" id="SM00220">
    <property type="entry name" value="S_TKc"/>
    <property type="match status" value="1"/>
</dbReference>
<dbReference type="SUPFAM" id="SSF56112">
    <property type="entry name" value="Protein kinase-like (PK-like)"/>
    <property type="match status" value="1"/>
</dbReference>
<feature type="region of interest" description="Disordered" evidence="10">
    <location>
        <begin position="444"/>
        <end position="465"/>
    </location>
</feature>
<dbReference type="InterPro" id="IPR000719">
    <property type="entry name" value="Prot_kinase_dom"/>
</dbReference>
<comment type="caution">
    <text evidence="12">The sequence shown here is derived from an EMBL/GenBank/DDBJ whole genome shotgun (WGS) entry which is preliminary data.</text>
</comment>
<dbReference type="Gene3D" id="3.30.200.20">
    <property type="entry name" value="Phosphorylase Kinase, domain 1"/>
    <property type="match status" value="1"/>
</dbReference>
<dbReference type="PANTHER" id="PTHR45637">
    <property type="entry name" value="FLIPPASE KINASE 1-RELATED"/>
    <property type="match status" value="1"/>
</dbReference>
<feature type="region of interest" description="Disordered" evidence="10">
    <location>
        <begin position="536"/>
        <end position="565"/>
    </location>
</feature>
<dbReference type="AlphaFoldDB" id="A0A9D4VCH7"/>
<keyword evidence="13" id="KW-1185">Reference proteome</keyword>
<evidence type="ECO:0000256" key="9">
    <source>
        <dbReference type="ARBA" id="ARBA00048679"/>
    </source>
</evidence>
<keyword evidence="7" id="KW-0067">ATP-binding</keyword>
<comment type="catalytic activity">
    <reaction evidence="9">
        <text>L-seryl-[protein] + ATP = O-phospho-L-seryl-[protein] + ADP + H(+)</text>
        <dbReference type="Rhea" id="RHEA:17989"/>
        <dbReference type="Rhea" id="RHEA-COMP:9863"/>
        <dbReference type="Rhea" id="RHEA-COMP:11604"/>
        <dbReference type="ChEBI" id="CHEBI:15378"/>
        <dbReference type="ChEBI" id="CHEBI:29999"/>
        <dbReference type="ChEBI" id="CHEBI:30616"/>
        <dbReference type="ChEBI" id="CHEBI:83421"/>
        <dbReference type="ChEBI" id="CHEBI:456216"/>
        <dbReference type="EC" id="2.7.11.1"/>
    </reaction>
</comment>
<dbReference type="InterPro" id="IPR008271">
    <property type="entry name" value="Ser/Thr_kinase_AS"/>
</dbReference>
<feature type="compositionally biased region" description="Acidic residues" evidence="10">
    <location>
        <begin position="7"/>
        <end position="23"/>
    </location>
</feature>
<dbReference type="EC" id="2.7.11.1" evidence="2"/>
<dbReference type="PROSITE" id="PS00108">
    <property type="entry name" value="PROTEIN_KINASE_ST"/>
    <property type="match status" value="1"/>
</dbReference>
<gene>
    <name evidence="12" type="ORF">GOP47_0002660</name>
</gene>
<feature type="region of interest" description="Disordered" evidence="10">
    <location>
        <begin position="1"/>
        <end position="25"/>
    </location>
</feature>
<name>A0A9D4VCH7_ADICA</name>
<feature type="domain" description="Protein kinase" evidence="11">
    <location>
        <begin position="115"/>
        <end position="500"/>
    </location>
</feature>
<evidence type="ECO:0000256" key="5">
    <source>
        <dbReference type="ARBA" id="ARBA00022741"/>
    </source>
</evidence>
<organism evidence="12 13">
    <name type="scientific">Adiantum capillus-veneris</name>
    <name type="common">Maidenhair fern</name>
    <dbReference type="NCBI Taxonomy" id="13818"/>
    <lineage>
        <taxon>Eukaryota</taxon>
        <taxon>Viridiplantae</taxon>
        <taxon>Streptophyta</taxon>
        <taxon>Embryophyta</taxon>
        <taxon>Tracheophyta</taxon>
        <taxon>Polypodiopsida</taxon>
        <taxon>Polypodiidae</taxon>
        <taxon>Polypodiales</taxon>
        <taxon>Pteridineae</taxon>
        <taxon>Pteridaceae</taxon>
        <taxon>Vittarioideae</taxon>
        <taxon>Adiantum</taxon>
    </lineage>
</organism>
<dbReference type="GO" id="GO:0004674">
    <property type="term" value="F:protein serine/threonine kinase activity"/>
    <property type="evidence" value="ECO:0007669"/>
    <property type="project" value="UniProtKB-KW"/>
</dbReference>
<dbReference type="Proteomes" id="UP000886520">
    <property type="component" value="Chromosome 3"/>
</dbReference>
<dbReference type="GO" id="GO:0005524">
    <property type="term" value="F:ATP binding"/>
    <property type="evidence" value="ECO:0007669"/>
    <property type="project" value="UniProtKB-KW"/>
</dbReference>
<feature type="region of interest" description="Disordered" evidence="10">
    <location>
        <begin position="339"/>
        <end position="360"/>
    </location>
</feature>
<evidence type="ECO:0000256" key="10">
    <source>
        <dbReference type="SAM" id="MobiDB-lite"/>
    </source>
</evidence>
<reference evidence="12" key="1">
    <citation type="submission" date="2021-01" db="EMBL/GenBank/DDBJ databases">
        <title>Adiantum capillus-veneris genome.</title>
        <authorList>
            <person name="Fang Y."/>
            <person name="Liao Q."/>
        </authorList>
    </citation>
    <scope>NUCLEOTIDE SEQUENCE</scope>
    <source>
        <strain evidence="12">H3</strain>
        <tissue evidence="12">Leaf</tissue>
    </source>
</reference>
<sequence>MSCELEVSFDDADMEYGSDDNGGEEMHPDITVYADASSVVISSHQIMGHSHRSSTTDQTITSGSGSGSASSASLFAEPSRSLSTVSNKPHKAQDSAWEAIRSVAASGGGVGLCHFRFLQRLGSGDIGHVYLTELRDVDNSPSGCFFAMKVMDKRALAGRNKLQRAQTEREILEVLDHPFLPTLYAHIDDGRHSCLVMEFCPGGDLHVLRQLQPNKRFIDNAVRFYAAEVLLALEYLHMMGVIYRDLKPENVLVREDGHIMLSDFDLSLKCSVKPTLTRVVLSATVEGWASPPTGSGGLCNPVAGSASCMAPLGCVSPCSVHPIASCLPLPRIVAMSGQSRQRRGAKHARPDGRTFSGGSRGTILPELLAEPTSARSMSFVGTHEYLAPEIILGEGHGSAVDWWTFGIFLYELLYSRTPFKGIDNDATLTNVVTQLLRFPSSSVDNESCHRQRHAGSGAGDENQHPGAAVQDLIRGLLAKDPQKRLGAMRGASEIKQHAFFEGVNWALIRCATPPEIPSPFPRAKFTGKLAMGDSFNGKESSVTSDDNSGGGSGVVTPATPEFELF</sequence>
<evidence type="ECO:0000256" key="4">
    <source>
        <dbReference type="ARBA" id="ARBA00022679"/>
    </source>
</evidence>
<feature type="region of interest" description="Disordered" evidence="10">
    <location>
        <begin position="45"/>
        <end position="73"/>
    </location>
</feature>
<dbReference type="Pfam" id="PF00069">
    <property type="entry name" value="Pkinase"/>
    <property type="match status" value="2"/>
</dbReference>
<keyword evidence="5" id="KW-0547">Nucleotide-binding</keyword>
<comment type="catalytic activity">
    <reaction evidence="8">
        <text>L-threonyl-[protein] + ATP = O-phospho-L-threonyl-[protein] + ADP + H(+)</text>
        <dbReference type="Rhea" id="RHEA:46608"/>
        <dbReference type="Rhea" id="RHEA-COMP:11060"/>
        <dbReference type="Rhea" id="RHEA-COMP:11605"/>
        <dbReference type="ChEBI" id="CHEBI:15378"/>
        <dbReference type="ChEBI" id="CHEBI:30013"/>
        <dbReference type="ChEBI" id="CHEBI:30616"/>
        <dbReference type="ChEBI" id="CHEBI:61977"/>
        <dbReference type="ChEBI" id="CHEBI:456216"/>
        <dbReference type="EC" id="2.7.11.1"/>
    </reaction>
</comment>
<evidence type="ECO:0000256" key="6">
    <source>
        <dbReference type="ARBA" id="ARBA00022777"/>
    </source>
</evidence>
<keyword evidence="3" id="KW-0723">Serine/threonine-protein kinase</keyword>
<proteinExistence type="inferred from homology"/>
<evidence type="ECO:0000256" key="2">
    <source>
        <dbReference type="ARBA" id="ARBA00012513"/>
    </source>
</evidence>
<dbReference type="OrthoDB" id="432483at2759"/>
<evidence type="ECO:0000256" key="8">
    <source>
        <dbReference type="ARBA" id="ARBA00047899"/>
    </source>
</evidence>
<comment type="similarity">
    <text evidence="1">Belongs to the protein kinase superfamily. AGC Ser/Thr protein kinase family.</text>
</comment>
<keyword evidence="6" id="KW-0418">Kinase</keyword>
<accession>A0A9D4VCH7</accession>
<evidence type="ECO:0000313" key="12">
    <source>
        <dbReference type="EMBL" id="KAI5082917.1"/>
    </source>
</evidence>
<evidence type="ECO:0000259" key="11">
    <source>
        <dbReference type="PROSITE" id="PS50011"/>
    </source>
</evidence>
<dbReference type="FunFam" id="1.10.510.10:FF:000028">
    <property type="entry name" value="serine/threonine-protein kinase D6PK-like"/>
    <property type="match status" value="1"/>
</dbReference>
<evidence type="ECO:0000256" key="3">
    <source>
        <dbReference type="ARBA" id="ARBA00022527"/>
    </source>
</evidence>
<dbReference type="InterPro" id="IPR011009">
    <property type="entry name" value="Kinase-like_dom_sf"/>
</dbReference>
<evidence type="ECO:0000256" key="7">
    <source>
        <dbReference type="ARBA" id="ARBA00022840"/>
    </source>
</evidence>
<dbReference type="FunFam" id="3.30.200.20:FF:000753">
    <property type="entry name" value="Serine/Threonine Kinase"/>
    <property type="match status" value="1"/>
</dbReference>